<feature type="domain" description="Glycosyltransferase 2-like" evidence="2">
    <location>
        <begin position="37"/>
        <end position="153"/>
    </location>
</feature>
<gene>
    <name evidence="3" type="ORF">ACFY05_18275</name>
</gene>
<dbReference type="GO" id="GO:0016757">
    <property type="term" value="F:glycosyltransferase activity"/>
    <property type="evidence" value="ECO:0007669"/>
    <property type="project" value="UniProtKB-KW"/>
</dbReference>
<dbReference type="EC" id="2.4.-.-" evidence="3"/>
<evidence type="ECO:0000313" key="4">
    <source>
        <dbReference type="Proteomes" id="UP001602119"/>
    </source>
</evidence>
<name>A0ABW6V652_MICFU</name>
<dbReference type="Pfam" id="PF00535">
    <property type="entry name" value="Glycos_transf_2"/>
    <property type="match status" value="1"/>
</dbReference>
<accession>A0ABW6V652</accession>
<organism evidence="3 4">
    <name type="scientific">Microtetraspora fusca</name>
    <dbReference type="NCBI Taxonomy" id="1997"/>
    <lineage>
        <taxon>Bacteria</taxon>
        <taxon>Bacillati</taxon>
        <taxon>Actinomycetota</taxon>
        <taxon>Actinomycetes</taxon>
        <taxon>Streptosporangiales</taxon>
        <taxon>Streptosporangiaceae</taxon>
        <taxon>Microtetraspora</taxon>
    </lineage>
</organism>
<keyword evidence="4" id="KW-1185">Reference proteome</keyword>
<sequence length="580" mass="63605">MSPYAVPESGVPRIRRNDHAALAPPAPGAWEPSLTVSVVVPARECQAELDLLLAALAAQSYPDRLLEVIVVDDGSGPPLRVPAIAPSRTRVVPTRPGGWGIAWALDTAVALAEGDVIHRIDADIVPYREHVEAHMRWHHLADYLVVLGTLRFTDVAAGLPAPPDVRDTVAAGHEDALFDLPSSVAHDWWEELVDRYDGFRNAPSSVLHRVHVGATASLPAELLRAAGGLDTSLVLAEDTELGYRLTQAGAVFVPDRAARSWHLGTPTAMRRGDEVRRYNSPFVADRIPYRRFLRIEGGRQWLVPYVEVLVDASAAGYESVAGTVDAALVSTLPDVRVTLTGPWDALDGGRRAPLDDPLLDLRLVRGRYAHDGRVGFAASAPATATPAPFRLVCPPGWSVAADTVDRLVRYAEEHDLGLLCVALDEDGDGVLSGRLERTSSVARALRLVKDGEHVDDVIHETFGVEWLDGETWGFARLDPAVRPPRSSRNTEAAHWKALAVQRKIDGGRLRSRLAALEKEAAALRKEAAKGRRDTERWRAKAEQWRAEAVRLRRERDLTVVRRAIRKADHLFRKRGEPPST</sequence>
<dbReference type="PANTHER" id="PTHR43685">
    <property type="entry name" value="GLYCOSYLTRANSFERASE"/>
    <property type="match status" value="1"/>
</dbReference>
<dbReference type="SUPFAM" id="SSF53448">
    <property type="entry name" value="Nucleotide-diphospho-sugar transferases"/>
    <property type="match status" value="1"/>
</dbReference>
<dbReference type="Gene3D" id="3.90.550.10">
    <property type="entry name" value="Spore Coat Polysaccharide Biosynthesis Protein SpsA, Chain A"/>
    <property type="match status" value="1"/>
</dbReference>
<proteinExistence type="predicted"/>
<feature type="coiled-coil region" evidence="1">
    <location>
        <begin position="506"/>
        <end position="554"/>
    </location>
</feature>
<keyword evidence="3" id="KW-0808">Transferase</keyword>
<dbReference type="RefSeq" id="WP_387343106.1">
    <property type="nucleotide sequence ID" value="NZ_JBIAXI010000010.1"/>
</dbReference>
<dbReference type="InterPro" id="IPR050834">
    <property type="entry name" value="Glycosyltransf_2"/>
</dbReference>
<dbReference type="InterPro" id="IPR029044">
    <property type="entry name" value="Nucleotide-diphossugar_trans"/>
</dbReference>
<evidence type="ECO:0000256" key="1">
    <source>
        <dbReference type="SAM" id="Coils"/>
    </source>
</evidence>
<dbReference type="EMBL" id="JBIAXI010000010">
    <property type="protein sequence ID" value="MFF4774800.1"/>
    <property type="molecule type" value="Genomic_DNA"/>
</dbReference>
<evidence type="ECO:0000259" key="2">
    <source>
        <dbReference type="Pfam" id="PF00535"/>
    </source>
</evidence>
<dbReference type="InterPro" id="IPR001173">
    <property type="entry name" value="Glyco_trans_2-like"/>
</dbReference>
<keyword evidence="3" id="KW-0328">Glycosyltransferase</keyword>
<evidence type="ECO:0000313" key="3">
    <source>
        <dbReference type="EMBL" id="MFF4774800.1"/>
    </source>
</evidence>
<protein>
    <submittedName>
        <fullName evidence="3">Glycosyltransferase</fullName>
        <ecNumber evidence="3">2.4.-.-</ecNumber>
    </submittedName>
</protein>
<comment type="caution">
    <text evidence="3">The sequence shown here is derived from an EMBL/GenBank/DDBJ whole genome shotgun (WGS) entry which is preliminary data.</text>
</comment>
<dbReference type="Proteomes" id="UP001602119">
    <property type="component" value="Unassembled WGS sequence"/>
</dbReference>
<keyword evidence="1" id="KW-0175">Coiled coil</keyword>
<dbReference type="PANTHER" id="PTHR43685:SF2">
    <property type="entry name" value="GLYCOSYLTRANSFERASE 2-LIKE DOMAIN-CONTAINING PROTEIN"/>
    <property type="match status" value="1"/>
</dbReference>
<reference evidence="3 4" key="1">
    <citation type="submission" date="2024-10" db="EMBL/GenBank/DDBJ databases">
        <title>The Natural Products Discovery Center: Release of the First 8490 Sequenced Strains for Exploring Actinobacteria Biosynthetic Diversity.</title>
        <authorList>
            <person name="Kalkreuter E."/>
            <person name="Kautsar S.A."/>
            <person name="Yang D."/>
            <person name="Bader C.D."/>
            <person name="Teijaro C.N."/>
            <person name="Fluegel L."/>
            <person name="Davis C.M."/>
            <person name="Simpson J.R."/>
            <person name="Lauterbach L."/>
            <person name="Steele A.D."/>
            <person name="Gui C."/>
            <person name="Meng S."/>
            <person name="Li G."/>
            <person name="Viehrig K."/>
            <person name="Ye F."/>
            <person name="Su P."/>
            <person name="Kiefer A.F."/>
            <person name="Nichols A."/>
            <person name="Cepeda A.J."/>
            <person name="Yan W."/>
            <person name="Fan B."/>
            <person name="Jiang Y."/>
            <person name="Adhikari A."/>
            <person name="Zheng C.-J."/>
            <person name="Schuster L."/>
            <person name="Cowan T.M."/>
            <person name="Smanski M.J."/>
            <person name="Chevrette M.G."/>
            <person name="De Carvalho L.P.S."/>
            <person name="Shen B."/>
        </authorList>
    </citation>
    <scope>NUCLEOTIDE SEQUENCE [LARGE SCALE GENOMIC DNA]</scope>
    <source>
        <strain evidence="3 4">NPDC001281</strain>
    </source>
</reference>